<protein>
    <recommendedName>
        <fullName evidence="17">CFEM domain-containing protein</fullName>
    </recommendedName>
</protein>
<name>A0A9P9FFX1_9HYPO</name>
<proteinExistence type="inferred from homology"/>
<evidence type="ECO:0000256" key="4">
    <source>
        <dbReference type="ARBA" id="ARBA00010031"/>
    </source>
</evidence>
<comment type="caution">
    <text evidence="18">The sequence shown here is derived from an EMBL/GenBank/DDBJ whole genome shotgun (WGS) entry which is preliminary data.</text>
</comment>
<feature type="signal peptide" evidence="16">
    <location>
        <begin position="1"/>
        <end position="20"/>
    </location>
</feature>
<feature type="domain" description="CFEM" evidence="17">
    <location>
        <begin position="28"/>
        <end position="92"/>
    </location>
</feature>
<dbReference type="PANTHER" id="PTHR33048:SF143">
    <property type="entry name" value="EXTRACELLULAR MEMBRANE PROTEIN CFEM DOMAIN-CONTAINING PROTEIN-RELATED"/>
    <property type="match status" value="1"/>
</dbReference>
<comment type="similarity">
    <text evidence="13">Belongs to the SAT4 family.</text>
</comment>
<evidence type="ECO:0000256" key="10">
    <source>
        <dbReference type="ARBA" id="ARBA00023136"/>
    </source>
</evidence>
<evidence type="ECO:0000313" key="19">
    <source>
        <dbReference type="Proteomes" id="UP000738349"/>
    </source>
</evidence>
<feature type="chain" id="PRO_5040176640" description="CFEM domain-containing protein" evidence="16">
    <location>
        <begin position="21"/>
        <end position="444"/>
    </location>
</feature>
<keyword evidence="12" id="KW-0449">Lipoprotein</keyword>
<evidence type="ECO:0000256" key="13">
    <source>
        <dbReference type="ARBA" id="ARBA00038359"/>
    </source>
</evidence>
<feature type="transmembrane region" description="Helical" evidence="15">
    <location>
        <begin position="101"/>
        <end position="121"/>
    </location>
</feature>
<dbReference type="GO" id="GO:0098552">
    <property type="term" value="C:side of membrane"/>
    <property type="evidence" value="ECO:0007669"/>
    <property type="project" value="UniProtKB-KW"/>
</dbReference>
<feature type="compositionally biased region" description="Polar residues" evidence="14">
    <location>
        <begin position="426"/>
        <end position="444"/>
    </location>
</feature>
<evidence type="ECO:0000256" key="8">
    <source>
        <dbReference type="ARBA" id="ARBA00022729"/>
    </source>
</evidence>
<keyword evidence="8 16" id="KW-0732">Signal</keyword>
<dbReference type="EMBL" id="JAGMUV010000004">
    <property type="protein sequence ID" value="KAH7160739.1"/>
    <property type="molecule type" value="Genomic_DNA"/>
</dbReference>
<evidence type="ECO:0000256" key="5">
    <source>
        <dbReference type="ARBA" id="ARBA00022525"/>
    </source>
</evidence>
<feature type="transmembrane region" description="Helical" evidence="15">
    <location>
        <begin position="214"/>
        <end position="235"/>
    </location>
</feature>
<dbReference type="Proteomes" id="UP000738349">
    <property type="component" value="Unassembled WGS sequence"/>
</dbReference>
<evidence type="ECO:0000256" key="9">
    <source>
        <dbReference type="ARBA" id="ARBA00022989"/>
    </source>
</evidence>
<feature type="transmembrane region" description="Helical" evidence="15">
    <location>
        <begin position="133"/>
        <end position="151"/>
    </location>
</feature>
<evidence type="ECO:0000313" key="18">
    <source>
        <dbReference type="EMBL" id="KAH7160739.1"/>
    </source>
</evidence>
<evidence type="ECO:0000256" key="14">
    <source>
        <dbReference type="SAM" id="MobiDB-lite"/>
    </source>
</evidence>
<feature type="transmembrane region" description="Helical" evidence="15">
    <location>
        <begin position="295"/>
        <end position="319"/>
    </location>
</feature>
<dbReference type="Pfam" id="PF20684">
    <property type="entry name" value="Fung_rhodopsin"/>
    <property type="match status" value="1"/>
</dbReference>
<evidence type="ECO:0000256" key="7">
    <source>
        <dbReference type="ARBA" id="ARBA00022692"/>
    </source>
</evidence>
<dbReference type="GO" id="GO:0005576">
    <property type="term" value="C:extracellular region"/>
    <property type="evidence" value="ECO:0007669"/>
    <property type="project" value="UniProtKB-SubCell"/>
</dbReference>
<feature type="region of interest" description="Disordered" evidence="14">
    <location>
        <begin position="424"/>
        <end position="444"/>
    </location>
</feature>
<keyword evidence="6" id="KW-0336">GPI-anchor</keyword>
<keyword evidence="5" id="KW-0964">Secreted</keyword>
<dbReference type="AlphaFoldDB" id="A0A9P9FFX1"/>
<sequence length="444" mass="49663">MKPLLFIHLAALLFARCMVGEVKYDTDALDRLSDCPKTCISEVIAASNCSALDDTCLCTDATILPLAGECVIESCSVKATLSTQNATQFYCLQPIRNRTPLFVNVTIAFGTLTGVFILFRFGTKMFVLDRDFGLDDLLVLITFLFGIPSTVMNIHGTAGNGEGQDIWNLEFEKIYKFGFWFYILEVFYFAQVSLLKMAFLFFYLRIFSGPAQKILWGTIIFNTLYGVVFVFVASFQCTPVSFFWNGWDGEHAGSCLNTTAIGWANASVSVALDIWMLAVPLWCVRSLNMHWKKKLGVAFMFVVGTFVTVVSIVRLQFIINLGSSHNATYDQLDISVWSTIEINVGIMCTCMPSIRLLLVRFFPALKSTIRDTTKKSSNYRDNSRPRSKLPSRDASKVFPENGIELKRTYQVQYTEGDEARLVGAQQMGSRGYTGSRTSVSEGSI</sequence>
<keyword evidence="9 15" id="KW-1133">Transmembrane helix</keyword>
<evidence type="ECO:0000259" key="17">
    <source>
        <dbReference type="SMART" id="SM00747"/>
    </source>
</evidence>
<dbReference type="InterPro" id="IPR049326">
    <property type="entry name" value="Rhodopsin_dom_fungi"/>
</dbReference>
<keyword evidence="11" id="KW-1015">Disulfide bond</keyword>
<organism evidence="18 19">
    <name type="scientific">Dactylonectria macrodidyma</name>
    <dbReference type="NCBI Taxonomy" id="307937"/>
    <lineage>
        <taxon>Eukaryota</taxon>
        <taxon>Fungi</taxon>
        <taxon>Dikarya</taxon>
        <taxon>Ascomycota</taxon>
        <taxon>Pezizomycotina</taxon>
        <taxon>Sordariomycetes</taxon>
        <taxon>Hypocreomycetidae</taxon>
        <taxon>Hypocreales</taxon>
        <taxon>Nectriaceae</taxon>
        <taxon>Dactylonectria</taxon>
    </lineage>
</organism>
<evidence type="ECO:0000256" key="11">
    <source>
        <dbReference type="ARBA" id="ARBA00023157"/>
    </source>
</evidence>
<keyword evidence="19" id="KW-1185">Reference proteome</keyword>
<reference evidence="18" key="1">
    <citation type="journal article" date="2021" name="Nat. Commun.">
        <title>Genetic determinants of endophytism in the Arabidopsis root mycobiome.</title>
        <authorList>
            <person name="Mesny F."/>
            <person name="Miyauchi S."/>
            <person name="Thiergart T."/>
            <person name="Pickel B."/>
            <person name="Atanasova L."/>
            <person name="Karlsson M."/>
            <person name="Huettel B."/>
            <person name="Barry K.W."/>
            <person name="Haridas S."/>
            <person name="Chen C."/>
            <person name="Bauer D."/>
            <person name="Andreopoulos W."/>
            <person name="Pangilinan J."/>
            <person name="LaButti K."/>
            <person name="Riley R."/>
            <person name="Lipzen A."/>
            <person name="Clum A."/>
            <person name="Drula E."/>
            <person name="Henrissat B."/>
            <person name="Kohler A."/>
            <person name="Grigoriev I.V."/>
            <person name="Martin F.M."/>
            <person name="Hacquard S."/>
        </authorList>
    </citation>
    <scope>NUCLEOTIDE SEQUENCE</scope>
    <source>
        <strain evidence="18">MPI-CAGE-AT-0147</strain>
    </source>
</reference>
<dbReference type="SMART" id="SM00747">
    <property type="entry name" value="CFEM"/>
    <property type="match status" value="1"/>
</dbReference>
<evidence type="ECO:0000256" key="16">
    <source>
        <dbReference type="SAM" id="SignalP"/>
    </source>
</evidence>
<dbReference type="InterPro" id="IPR052337">
    <property type="entry name" value="SAT4-like"/>
</dbReference>
<dbReference type="OrthoDB" id="2496787at2759"/>
<keyword evidence="7 15" id="KW-0812">Transmembrane</keyword>
<feature type="transmembrane region" description="Helical" evidence="15">
    <location>
        <begin position="260"/>
        <end position="283"/>
    </location>
</feature>
<accession>A0A9P9FFX1</accession>
<dbReference type="Pfam" id="PF05730">
    <property type="entry name" value="CFEM"/>
    <property type="match status" value="1"/>
</dbReference>
<keyword evidence="10 15" id="KW-0472">Membrane</keyword>
<dbReference type="InterPro" id="IPR008427">
    <property type="entry name" value="Extracellular_membr_CFEM_dom"/>
</dbReference>
<evidence type="ECO:0000256" key="2">
    <source>
        <dbReference type="ARBA" id="ARBA00004589"/>
    </source>
</evidence>
<comment type="subcellular location">
    <subcellularLocation>
        <location evidence="2">Membrane</location>
        <topology evidence="2">Lipid-anchor</topology>
        <topology evidence="2">GPI-anchor</topology>
    </subcellularLocation>
    <subcellularLocation>
        <location evidence="1">Membrane</location>
        <topology evidence="1">Multi-pass membrane protein</topology>
    </subcellularLocation>
    <subcellularLocation>
        <location evidence="3">Secreted</location>
    </subcellularLocation>
</comment>
<gene>
    <name evidence="18" type="ORF">EDB81DRAFT_324526</name>
</gene>
<dbReference type="PANTHER" id="PTHR33048">
    <property type="entry name" value="PTH11-LIKE INTEGRAL MEMBRANE PROTEIN (AFU_ORTHOLOGUE AFUA_5G11245)"/>
    <property type="match status" value="1"/>
</dbReference>
<evidence type="ECO:0000256" key="3">
    <source>
        <dbReference type="ARBA" id="ARBA00004613"/>
    </source>
</evidence>
<keyword evidence="6" id="KW-0325">Glycoprotein</keyword>
<comment type="similarity">
    <text evidence="4">Belongs to the RBT5 family.</text>
</comment>
<evidence type="ECO:0000256" key="12">
    <source>
        <dbReference type="ARBA" id="ARBA00023288"/>
    </source>
</evidence>
<feature type="transmembrane region" description="Helical" evidence="15">
    <location>
        <begin position="179"/>
        <end position="202"/>
    </location>
</feature>
<evidence type="ECO:0000256" key="6">
    <source>
        <dbReference type="ARBA" id="ARBA00022622"/>
    </source>
</evidence>
<evidence type="ECO:0000256" key="15">
    <source>
        <dbReference type="SAM" id="Phobius"/>
    </source>
</evidence>
<feature type="region of interest" description="Disordered" evidence="14">
    <location>
        <begin position="373"/>
        <end position="394"/>
    </location>
</feature>
<evidence type="ECO:0000256" key="1">
    <source>
        <dbReference type="ARBA" id="ARBA00004141"/>
    </source>
</evidence>
<feature type="transmembrane region" description="Helical" evidence="15">
    <location>
        <begin position="334"/>
        <end position="358"/>
    </location>
</feature>